<gene>
    <name evidence="3" type="ORF">D5H78_11665</name>
</gene>
<dbReference type="SMART" id="SM00267">
    <property type="entry name" value="GGDEF"/>
    <property type="match status" value="1"/>
</dbReference>
<dbReference type="CDD" id="cd01949">
    <property type="entry name" value="GGDEF"/>
    <property type="match status" value="1"/>
</dbReference>
<dbReference type="Pfam" id="PF01590">
    <property type="entry name" value="GAF"/>
    <property type="match status" value="1"/>
</dbReference>
<dbReference type="NCBIfam" id="TIGR00254">
    <property type="entry name" value="GGDEF"/>
    <property type="match status" value="1"/>
</dbReference>
<evidence type="ECO:0000313" key="4">
    <source>
        <dbReference type="Proteomes" id="UP000265614"/>
    </source>
</evidence>
<dbReference type="Pfam" id="PF00990">
    <property type="entry name" value="GGDEF"/>
    <property type="match status" value="1"/>
</dbReference>
<dbReference type="SUPFAM" id="SSF55073">
    <property type="entry name" value="Nucleotide cyclase"/>
    <property type="match status" value="1"/>
</dbReference>
<dbReference type="SUPFAM" id="SSF55781">
    <property type="entry name" value="GAF domain-like"/>
    <property type="match status" value="1"/>
</dbReference>
<dbReference type="InterPro" id="IPR043128">
    <property type="entry name" value="Rev_trsase/Diguanyl_cyclase"/>
</dbReference>
<dbReference type="Proteomes" id="UP000265614">
    <property type="component" value="Unassembled WGS sequence"/>
</dbReference>
<organism evidence="3 4">
    <name type="scientific">Vallicoccus soli</name>
    <dbReference type="NCBI Taxonomy" id="2339232"/>
    <lineage>
        <taxon>Bacteria</taxon>
        <taxon>Bacillati</taxon>
        <taxon>Actinomycetota</taxon>
        <taxon>Actinomycetes</taxon>
        <taxon>Motilibacterales</taxon>
        <taxon>Vallicoccaceae</taxon>
        <taxon>Vallicoccus</taxon>
    </lineage>
</organism>
<dbReference type="GO" id="GO:1902201">
    <property type="term" value="P:negative regulation of bacterial-type flagellum-dependent cell motility"/>
    <property type="evidence" value="ECO:0007669"/>
    <property type="project" value="TreeGrafter"/>
</dbReference>
<dbReference type="AlphaFoldDB" id="A0A3A3YZ34"/>
<protein>
    <submittedName>
        <fullName evidence="3">Sensor domain-containing diguanylate cyclase</fullName>
    </submittedName>
</protein>
<dbReference type="OrthoDB" id="23692at2"/>
<evidence type="ECO:0000256" key="1">
    <source>
        <dbReference type="SAM" id="MobiDB-lite"/>
    </source>
</evidence>
<dbReference type="InterPro" id="IPR003018">
    <property type="entry name" value="GAF"/>
</dbReference>
<dbReference type="InterPro" id="IPR050469">
    <property type="entry name" value="Diguanylate_Cyclase"/>
</dbReference>
<proteinExistence type="predicted"/>
<feature type="compositionally biased region" description="Basic residues" evidence="1">
    <location>
        <begin position="80"/>
        <end position="111"/>
    </location>
</feature>
<feature type="domain" description="GGDEF" evidence="2">
    <location>
        <begin position="377"/>
        <end position="508"/>
    </location>
</feature>
<dbReference type="PROSITE" id="PS50887">
    <property type="entry name" value="GGDEF"/>
    <property type="match status" value="1"/>
</dbReference>
<dbReference type="EMBL" id="QZEZ01000005">
    <property type="protein sequence ID" value="RJK95319.1"/>
    <property type="molecule type" value="Genomic_DNA"/>
</dbReference>
<name>A0A3A3YZ34_9ACTN</name>
<reference evidence="3 4" key="1">
    <citation type="submission" date="2018-09" db="EMBL/GenBank/DDBJ databases">
        <title>YIM 75000 draft genome.</title>
        <authorList>
            <person name="Tang S."/>
            <person name="Feng Y."/>
        </authorList>
    </citation>
    <scope>NUCLEOTIDE SEQUENCE [LARGE SCALE GENOMIC DNA]</scope>
    <source>
        <strain evidence="3 4">YIM 75000</strain>
    </source>
</reference>
<dbReference type="GO" id="GO:0005886">
    <property type="term" value="C:plasma membrane"/>
    <property type="evidence" value="ECO:0007669"/>
    <property type="project" value="TreeGrafter"/>
</dbReference>
<dbReference type="PANTHER" id="PTHR45138">
    <property type="entry name" value="REGULATORY COMPONENTS OF SENSORY TRANSDUCTION SYSTEM"/>
    <property type="match status" value="1"/>
</dbReference>
<feature type="compositionally biased region" description="Basic residues" evidence="1">
    <location>
        <begin position="54"/>
        <end position="63"/>
    </location>
</feature>
<dbReference type="GO" id="GO:0052621">
    <property type="term" value="F:diguanylate cyclase activity"/>
    <property type="evidence" value="ECO:0007669"/>
    <property type="project" value="TreeGrafter"/>
</dbReference>
<evidence type="ECO:0000259" key="2">
    <source>
        <dbReference type="PROSITE" id="PS50887"/>
    </source>
</evidence>
<feature type="compositionally biased region" description="Low complexity" evidence="1">
    <location>
        <begin position="1"/>
        <end position="13"/>
    </location>
</feature>
<feature type="region of interest" description="Disordered" evidence="1">
    <location>
        <begin position="1"/>
        <end position="153"/>
    </location>
</feature>
<dbReference type="InterPro" id="IPR029016">
    <property type="entry name" value="GAF-like_dom_sf"/>
</dbReference>
<evidence type="ECO:0000313" key="3">
    <source>
        <dbReference type="EMBL" id="RJK95319.1"/>
    </source>
</evidence>
<dbReference type="Gene3D" id="3.30.450.40">
    <property type="match status" value="1"/>
</dbReference>
<accession>A0A3A3YZ34</accession>
<sequence>MRRHAAAAAPGRCRAGGRAGAHRAHGRRRGGAAPRARRRARRPGRRARGGPGRRGPRRRRLAGRRAGGQARPAPGGGRGPGHRPRGRGRRLAHRRAVRRPARGRRRVRRAPRPPLDRRLRVGTGDAGAGTRDAPQPSTRRPDDPGPSGGARRIVRGRICRVGDERAGAAGLPPRALAGLVALSQALAQQLSPDDLLLACARAGREALGAATVSVSRWDRELGLVRTLVNDGELADGEVPLPLDEAYPVAEYPVLTGFAQHGHGWTTAEDDPALTPAERAHLGARGRPYVLGAPVVLQGHAWGELYASRRRDQPRWGEDDVSLAGLVAELVATGLLRAGELERVSRLAYSDPLTGLANRRALDEAAEAAVARHRGAGVPVGVVLCDVNNLKVVNDRDGHEVGDELIVAFSEQLSAAASRVPGALAARLGGDEFCLLVEGAVPDAVVALAEDVAAAARSLPGGYGVSVGVACVPDAVGPVESARRLLRLADAAQYRAKRAGSRHAVVAGRPLPLGTAPALPAVPEIEPGVPERRRVFARSQADAGAVLAAATGALDRHRGAGAQERLEVVAGTLAGALDAAGWCVVRAPADGPPAPVALSPGSERLVLPLTADRPAGAAALAGGGATVLTGSPSNDPVLDARLVAAGAAAVVVAGGPERGRDGGGWLLEVVTDEVSAGVQGLAPAVRALVSLAVHG</sequence>
<comment type="caution">
    <text evidence="3">The sequence shown here is derived from an EMBL/GenBank/DDBJ whole genome shotgun (WGS) entry which is preliminary data.</text>
</comment>
<dbReference type="Gene3D" id="3.30.70.270">
    <property type="match status" value="1"/>
</dbReference>
<dbReference type="GO" id="GO:0043709">
    <property type="term" value="P:cell adhesion involved in single-species biofilm formation"/>
    <property type="evidence" value="ECO:0007669"/>
    <property type="project" value="TreeGrafter"/>
</dbReference>
<feature type="compositionally biased region" description="Basic residues" evidence="1">
    <location>
        <begin position="20"/>
        <end position="48"/>
    </location>
</feature>
<keyword evidence="4" id="KW-1185">Reference proteome</keyword>
<dbReference type="InterPro" id="IPR000160">
    <property type="entry name" value="GGDEF_dom"/>
</dbReference>
<dbReference type="InterPro" id="IPR029787">
    <property type="entry name" value="Nucleotide_cyclase"/>
</dbReference>
<dbReference type="PANTHER" id="PTHR45138:SF24">
    <property type="entry name" value="DIGUANYLATE CYCLASE DGCC-RELATED"/>
    <property type="match status" value="1"/>
</dbReference>